<comment type="caution">
    <text evidence="2">The sequence shown here is derived from an EMBL/GenBank/DDBJ whole genome shotgun (WGS) entry which is preliminary data.</text>
</comment>
<sequence>MDGRVDFNTIFISRCRDEMAAKSSLADNGVFPIRVIDLKDTFDSKGGIAFTVPNDWSFHTISHTWSMEIRKFSEEVGIAVKEERNLEYNQVFKQKKLDHCPAYSHLLEFLEILRSDGVERVWFDALCINQVDNSDKSHEIVHMGAFYFHSLGCYVAAHGFGRGFGMTDDNHRLPRWFSRVWTFQEFLLPKRLTFVVEMGRLDLHTAISMLRARHLMGSCECKGEAESLLWEWGSEAMACEIKGGDTAYPPLGTNWLTRDMRDLLARAVEDADAVRALLSRAVEGGDEVEFWRIIDGNSGGYNRCMHGRFQRIIRSVNDTDEELEKRMYLIDRDTYIYVLSRMKDESRKDVLITQMLMRFWVVCSGGLPAIVREISLRACSNDEDRVLSVLGLLGLDGKLRQLRTGQTLDEQIVQMCNAMAKNNLCNLITLCAAFMRPYVSAASSRQSPCRGLSWAPHFLAPPGNYLLEFVLEQTDFLHRAFRLIVVTAGITSRGSLSLTCYILKGRLLPLLQHAKQCLTGSNFFNLKVGCYACLDLPEFADTFVLEIIHGHALCLNASSSFNATASSELSLIPQGKISLAQHHVAENYFEGAMNLDIEANGMRWGTLPDTVEFNVWLLLLGTIRRKLPFTDLNRLVLVFMMMAYAMCAQRFVR</sequence>
<name>A0A9D4ZC21_ADICA</name>
<dbReference type="EMBL" id="JABFUD020000016">
    <property type="protein sequence ID" value="KAI5068467.1"/>
    <property type="molecule type" value="Genomic_DNA"/>
</dbReference>
<dbReference type="Pfam" id="PF06985">
    <property type="entry name" value="HET"/>
    <property type="match status" value="1"/>
</dbReference>
<organism evidence="2 3">
    <name type="scientific">Adiantum capillus-veneris</name>
    <name type="common">Maidenhair fern</name>
    <dbReference type="NCBI Taxonomy" id="13818"/>
    <lineage>
        <taxon>Eukaryota</taxon>
        <taxon>Viridiplantae</taxon>
        <taxon>Streptophyta</taxon>
        <taxon>Embryophyta</taxon>
        <taxon>Tracheophyta</taxon>
        <taxon>Polypodiopsida</taxon>
        <taxon>Polypodiidae</taxon>
        <taxon>Polypodiales</taxon>
        <taxon>Pteridineae</taxon>
        <taxon>Pteridaceae</taxon>
        <taxon>Vittarioideae</taxon>
        <taxon>Adiantum</taxon>
    </lineage>
</organism>
<dbReference type="OrthoDB" id="1938262at2759"/>
<dbReference type="PANTHER" id="PTHR24148">
    <property type="entry name" value="ANKYRIN REPEAT DOMAIN-CONTAINING PROTEIN 39 HOMOLOG-RELATED"/>
    <property type="match status" value="1"/>
</dbReference>
<dbReference type="InterPro" id="IPR010730">
    <property type="entry name" value="HET"/>
</dbReference>
<protein>
    <recommendedName>
        <fullName evidence="1">Heterokaryon incompatibility domain-containing protein</fullName>
    </recommendedName>
</protein>
<accession>A0A9D4ZC21</accession>
<reference evidence="2" key="1">
    <citation type="submission" date="2021-01" db="EMBL/GenBank/DDBJ databases">
        <title>Adiantum capillus-veneris genome.</title>
        <authorList>
            <person name="Fang Y."/>
            <person name="Liao Q."/>
        </authorList>
    </citation>
    <scope>NUCLEOTIDE SEQUENCE</scope>
    <source>
        <strain evidence="2">H3</strain>
        <tissue evidence="2">Leaf</tissue>
    </source>
</reference>
<keyword evidence="3" id="KW-1185">Reference proteome</keyword>
<dbReference type="Proteomes" id="UP000886520">
    <property type="component" value="Chromosome 16"/>
</dbReference>
<feature type="domain" description="Heterokaryon incompatibility" evidence="1">
    <location>
        <begin position="58"/>
        <end position="158"/>
    </location>
</feature>
<dbReference type="AlphaFoldDB" id="A0A9D4ZC21"/>
<evidence type="ECO:0000313" key="2">
    <source>
        <dbReference type="EMBL" id="KAI5068467.1"/>
    </source>
</evidence>
<gene>
    <name evidence="2" type="ORF">GOP47_0016812</name>
</gene>
<evidence type="ECO:0000313" key="3">
    <source>
        <dbReference type="Proteomes" id="UP000886520"/>
    </source>
</evidence>
<dbReference type="PANTHER" id="PTHR24148:SF64">
    <property type="entry name" value="HETEROKARYON INCOMPATIBILITY DOMAIN-CONTAINING PROTEIN"/>
    <property type="match status" value="1"/>
</dbReference>
<proteinExistence type="predicted"/>
<dbReference type="InterPro" id="IPR052895">
    <property type="entry name" value="HetReg/Transcr_Mod"/>
</dbReference>
<evidence type="ECO:0000259" key="1">
    <source>
        <dbReference type="Pfam" id="PF06985"/>
    </source>
</evidence>